<reference evidence="2 3" key="1">
    <citation type="submission" date="2019-01" db="EMBL/GenBank/DDBJ databases">
        <title>Intercellular communication is required for trap formation in the nematode-trapping fungus Duddingtonia flagrans.</title>
        <authorList>
            <person name="Youssar L."/>
            <person name="Wernet V."/>
            <person name="Hensel N."/>
            <person name="Hildebrandt H.-G."/>
            <person name="Fischer R."/>
        </authorList>
    </citation>
    <scope>NUCLEOTIDE SEQUENCE [LARGE SCALE GENOMIC DNA]</scope>
    <source>
        <strain evidence="2 3">CBS H-5679</strain>
    </source>
</reference>
<feature type="compositionally biased region" description="Acidic residues" evidence="1">
    <location>
        <begin position="377"/>
        <end position="388"/>
    </location>
</feature>
<dbReference type="Proteomes" id="UP000283090">
    <property type="component" value="Unassembled WGS sequence"/>
</dbReference>
<accession>A0A437A368</accession>
<protein>
    <submittedName>
        <fullName evidence="2">Uncharacterized protein</fullName>
    </submittedName>
</protein>
<keyword evidence="3" id="KW-1185">Reference proteome</keyword>
<organism evidence="2 3">
    <name type="scientific">Arthrobotrys flagrans</name>
    <name type="common">Nematode-trapping fungus</name>
    <name type="synonym">Trichothecium flagrans</name>
    <dbReference type="NCBI Taxonomy" id="97331"/>
    <lineage>
        <taxon>Eukaryota</taxon>
        <taxon>Fungi</taxon>
        <taxon>Dikarya</taxon>
        <taxon>Ascomycota</taxon>
        <taxon>Pezizomycotina</taxon>
        <taxon>Orbiliomycetes</taxon>
        <taxon>Orbiliales</taxon>
        <taxon>Orbiliaceae</taxon>
        <taxon>Arthrobotrys</taxon>
    </lineage>
</organism>
<dbReference type="GeneID" id="93586152"/>
<dbReference type="AlphaFoldDB" id="A0A437A368"/>
<proteinExistence type="predicted"/>
<evidence type="ECO:0000313" key="2">
    <source>
        <dbReference type="EMBL" id="RVD85520.1"/>
    </source>
</evidence>
<evidence type="ECO:0000256" key="1">
    <source>
        <dbReference type="SAM" id="MobiDB-lite"/>
    </source>
</evidence>
<dbReference type="RefSeq" id="XP_067491064.1">
    <property type="nucleotide sequence ID" value="XM_067632835.1"/>
</dbReference>
<dbReference type="EMBL" id="SAEB01000006">
    <property type="protein sequence ID" value="RVD85520.1"/>
    <property type="molecule type" value="Genomic_DNA"/>
</dbReference>
<dbReference type="OrthoDB" id="5305292at2759"/>
<evidence type="ECO:0000313" key="3">
    <source>
        <dbReference type="Proteomes" id="UP000283090"/>
    </source>
</evidence>
<feature type="region of interest" description="Disordered" evidence="1">
    <location>
        <begin position="357"/>
        <end position="396"/>
    </location>
</feature>
<feature type="region of interest" description="Disordered" evidence="1">
    <location>
        <begin position="203"/>
        <end position="241"/>
    </location>
</feature>
<name>A0A437A368_ARTFL</name>
<comment type="caution">
    <text evidence="2">The sequence shown here is derived from an EMBL/GenBank/DDBJ whole genome shotgun (WGS) entry which is preliminary data.</text>
</comment>
<feature type="compositionally biased region" description="Polar residues" evidence="1">
    <location>
        <begin position="222"/>
        <end position="233"/>
    </location>
</feature>
<sequence>MCWLSVQCVCKHNIAIPHPTKACIRPRNPRGCWIIRRGEPLTNYCPGCEEYHDPLYEQPAWKDVKRCHGDPVIEWSEINHYDIISLDKARHKNCDSERLEFRKHLHWKAMISKEMIAGWSVTDRGAIVSNTLEEESGDESRDEYHEDEVMEAINANEIHKILFDTEDEQEEDFVGYKLERMPSRAQLAESLYRNGNKYDFDSIFQDSETSDGSSSGSDDSNEAVNGSDESANETICYDQDEDGENEPLLKLEEMFDQIEASKPFNPSSTIITTDSLVWAPPPPDFPVGDPVKKPLFQNTPLKLVIKAQPDTAMASEPFPPITAATSEGTATAHNGRINQALTRMRCMQAACFEAINAGEIPERPSTPTPMSTPEGSSGEELEEKDPEGDLLSFQFN</sequence>
<gene>
    <name evidence="2" type="ORF">DFL_003841</name>
</gene>
<feature type="compositionally biased region" description="Low complexity" evidence="1">
    <location>
        <begin position="206"/>
        <end position="218"/>
    </location>
</feature>
<dbReference type="VEuPathDB" id="FungiDB:DFL_003841"/>